<evidence type="ECO:0000313" key="3">
    <source>
        <dbReference type="Proteomes" id="UP000041254"/>
    </source>
</evidence>
<protein>
    <submittedName>
        <fullName evidence="2">Uncharacterized protein</fullName>
    </submittedName>
</protein>
<accession>A0A0G4EDX0</accession>
<sequence length="329" mass="35284">MSDGHDSHMASAAMADGDGGDADDVAEEDNNGGGQPDGQDDSDADSDLSHEEDGEMAEEEGEGLQAAADSESESDGVQDDSDDDGGPLGDGFDDDDDDNEEDGHPVVAATTVEVPDDLGCLGPDDIEARFPHDTDDPTKQLTLGIIGRTITSPQQVTDLIGQGADPNVVPRLRQKSSEWAGFPYSLVQLAIDDKSDYAVPTIQAEDSHAVLRFVALPQGSSDELQSAVLTALLDGGADLNLEADGSLWTPIGLAIASGNQTAFELLMLRHDIDLRPRGPRMRMELPYAMRPPPSEYLRRLMSMFRHLIQRDPTLATEQRYGYNLVHQAA</sequence>
<dbReference type="AlphaFoldDB" id="A0A0G4EDX0"/>
<dbReference type="PhylomeDB" id="A0A0G4EDX0"/>
<feature type="region of interest" description="Disordered" evidence="1">
    <location>
        <begin position="1"/>
        <end position="103"/>
    </location>
</feature>
<dbReference type="SUPFAM" id="SSF48403">
    <property type="entry name" value="Ankyrin repeat"/>
    <property type="match status" value="1"/>
</dbReference>
<dbReference type="OrthoDB" id="48314at2759"/>
<reference evidence="2 3" key="1">
    <citation type="submission" date="2014-11" db="EMBL/GenBank/DDBJ databases">
        <authorList>
            <person name="Zhu J."/>
            <person name="Qi W."/>
            <person name="Song R."/>
        </authorList>
    </citation>
    <scope>NUCLEOTIDE SEQUENCE [LARGE SCALE GENOMIC DNA]</scope>
</reference>
<dbReference type="InterPro" id="IPR036770">
    <property type="entry name" value="Ankyrin_rpt-contain_sf"/>
</dbReference>
<evidence type="ECO:0000313" key="2">
    <source>
        <dbReference type="EMBL" id="CEL93944.1"/>
    </source>
</evidence>
<feature type="compositionally biased region" description="Acidic residues" evidence="1">
    <location>
        <begin position="38"/>
        <end position="62"/>
    </location>
</feature>
<dbReference type="EMBL" id="CDMY01000200">
    <property type="protein sequence ID" value="CEL93944.1"/>
    <property type="molecule type" value="Genomic_DNA"/>
</dbReference>
<evidence type="ECO:0000256" key="1">
    <source>
        <dbReference type="SAM" id="MobiDB-lite"/>
    </source>
</evidence>
<feature type="compositionally biased region" description="Acidic residues" evidence="1">
    <location>
        <begin position="70"/>
        <end position="101"/>
    </location>
</feature>
<dbReference type="Gene3D" id="1.25.40.20">
    <property type="entry name" value="Ankyrin repeat-containing domain"/>
    <property type="match status" value="1"/>
</dbReference>
<name>A0A0G4EDX0_VITBC</name>
<dbReference type="InParanoid" id="A0A0G4EDX0"/>
<dbReference type="VEuPathDB" id="CryptoDB:Vbra_20289"/>
<proteinExistence type="predicted"/>
<dbReference type="Proteomes" id="UP000041254">
    <property type="component" value="Unassembled WGS sequence"/>
</dbReference>
<feature type="compositionally biased region" description="Acidic residues" evidence="1">
    <location>
        <begin position="18"/>
        <end position="30"/>
    </location>
</feature>
<keyword evidence="3" id="KW-1185">Reference proteome</keyword>
<gene>
    <name evidence="2" type="ORF">Vbra_20289</name>
</gene>
<organism evidence="2 3">
    <name type="scientific">Vitrella brassicaformis (strain CCMP3155)</name>
    <dbReference type="NCBI Taxonomy" id="1169540"/>
    <lineage>
        <taxon>Eukaryota</taxon>
        <taxon>Sar</taxon>
        <taxon>Alveolata</taxon>
        <taxon>Colpodellida</taxon>
        <taxon>Vitrellaceae</taxon>
        <taxon>Vitrella</taxon>
    </lineage>
</organism>